<organism evidence="1 2">
    <name type="scientific">Cuscuta campestris</name>
    <dbReference type="NCBI Taxonomy" id="132261"/>
    <lineage>
        <taxon>Eukaryota</taxon>
        <taxon>Viridiplantae</taxon>
        <taxon>Streptophyta</taxon>
        <taxon>Embryophyta</taxon>
        <taxon>Tracheophyta</taxon>
        <taxon>Spermatophyta</taxon>
        <taxon>Magnoliopsida</taxon>
        <taxon>eudicotyledons</taxon>
        <taxon>Gunneridae</taxon>
        <taxon>Pentapetalae</taxon>
        <taxon>asterids</taxon>
        <taxon>lamiids</taxon>
        <taxon>Solanales</taxon>
        <taxon>Convolvulaceae</taxon>
        <taxon>Cuscuteae</taxon>
        <taxon>Cuscuta</taxon>
        <taxon>Cuscuta subgen. Grammica</taxon>
        <taxon>Cuscuta sect. Cleistogrammica</taxon>
    </lineage>
</organism>
<accession>A0A484K438</accession>
<proteinExistence type="predicted"/>
<sequence>METATHGALGRWSDAAAIPLRRRRLLHAAAAPSATAPACGGRKANGGGDLGSFACCGPPGTSDGDTIRMAAVWICPIEGGSGESQGTHFLLRQCFVGIVGDGGAPAAATLTPAPAAAHSSSPKNPGDTPLIPISFC</sequence>
<dbReference type="EMBL" id="OOIL02000001">
    <property type="protein sequence ID" value="VFQ58434.1"/>
    <property type="molecule type" value="Genomic_DNA"/>
</dbReference>
<evidence type="ECO:0000313" key="2">
    <source>
        <dbReference type="Proteomes" id="UP000595140"/>
    </source>
</evidence>
<dbReference type="AlphaFoldDB" id="A0A484K438"/>
<evidence type="ECO:0000313" key="1">
    <source>
        <dbReference type="EMBL" id="VFQ58434.1"/>
    </source>
</evidence>
<name>A0A484K438_9ASTE</name>
<protein>
    <submittedName>
        <fullName evidence="1">Uncharacterized protein</fullName>
    </submittedName>
</protein>
<dbReference type="Proteomes" id="UP000595140">
    <property type="component" value="Unassembled WGS sequence"/>
</dbReference>
<keyword evidence="2" id="KW-1185">Reference proteome</keyword>
<gene>
    <name evidence="1" type="ORF">CCAM_LOCUS210</name>
</gene>
<reference evidence="1 2" key="1">
    <citation type="submission" date="2018-04" db="EMBL/GenBank/DDBJ databases">
        <authorList>
            <person name="Vogel A."/>
        </authorList>
    </citation>
    <scope>NUCLEOTIDE SEQUENCE [LARGE SCALE GENOMIC DNA]</scope>
</reference>